<dbReference type="EMBL" id="MATO01000081">
    <property type="protein sequence ID" value="OCS84228.1"/>
    <property type="molecule type" value="Genomic_DNA"/>
</dbReference>
<dbReference type="AlphaFoldDB" id="A0A1C0YAM7"/>
<feature type="domain" description="SCP" evidence="1">
    <location>
        <begin position="49"/>
        <end position="165"/>
    </location>
</feature>
<dbReference type="SUPFAM" id="SSF55797">
    <property type="entry name" value="PR-1-like"/>
    <property type="match status" value="1"/>
</dbReference>
<dbReference type="RefSeq" id="WP_066466572.1">
    <property type="nucleotide sequence ID" value="NZ_MATO01000081.1"/>
</dbReference>
<dbReference type="PANTHER" id="PTHR31157:SF1">
    <property type="entry name" value="SCP DOMAIN-CONTAINING PROTEIN"/>
    <property type="match status" value="1"/>
</dbReference>
<sequence length="168" mass="19911">MTKIQLAAFMERTMHFQSQIAEKQVIYDYLQKKYIYTFQHNEQWVTEVLSLVNKERLHEDLPPLQLDESLSQLAIVKALDMLEHGYFDHRSPIYGFPWDLAALFNYRFVLFGENIARRFATPEDVMYAWMNSEKHRSNILKESFTHMGLGVQQSGDGSFYWVQLFSTK</sequence>
<evidence type="ECO:0000313" key="3">
    <source>
        <dbReference type="Proteomes" id="UP000093482"/>
    </source>
</evidence>
<comment type="caution">
    <text evidence="2">The sequence shown here is derived from an EMBL/GenBank/DDBJ whole genome shotgun (WGS) entry which is preliminary data.</text>
</comment>
<keyword evidence="3" id="KW-1185">Reference proteome</keyword>
<dbReference type="Gene3D" id="3.40.33.10">
    <property type="entry name" value="CAP"/>
    <property type="match status" value="1"/>
</dbReference>
<dbReference type="InterPro" id="IPR014044">
    <property type="entry name" value="CAP_dom"/>
</dbReference>
<accession>A0A1C0YAM7</accession>
<organism evidence="2 3">
    <name type="scientific">Caryophanon latum</name>
    <dbReference type="NCBI Taxonomy" id="33977"/>
    <lineage>
        <taxon>Bacteria</taxon>
        <taxon>Bacillati</taxon>
        <taxon>Bacillota</taxon>
        <taxon>Bacilli</taxon>
        <taxon>Bacillales</taxon>
        <taxon>Caryophanaceae</taxon>
        <taxon>Caryophanon</taxon>
    </lineage>
</organism>
<dbReference type="CDD" id="cd05379">
    <property type="entry name" value="CAP_bacterial"/>
    <property type="match status" value="1"/>
</dbReference>
<protein>
    <recommendedName>
        <fullName evidence="1">SCP domain-containing protein</fullName>
    </recommendedName>
</protein>
<dbReference type="InterPro" id="IPR035940">
    <property type="entry name" value="CAP_sf"/>
</dbReference>
<dbReference type="Proteomes" id="UP000093482">
    <property type="component" value="Unassembled WGS sequence"/>
</dbReference>
<reference evidence="2 3" key="1">
    <citation type="submission" date="2016-07" db="EMBL/GenBank/DDBJ databases">
        <title>Caryophanon latum genome sequencing.</title>
        <authorList>
            <person name="Verma A."/>
            <person name="Pal Y."/>
            <person name="Krishnamurthi S."/>
        </authorList>
    </citation>
    <scope>NUCLEOTIDE SEQUENCE [LARGE SCALE GENOMIC DNA]</scope>
    <source>
        <strain evidence="2 3">DSM 14151</strain>
    </source>
</reference>
<proteinExistence type="predicted"/>
<gene>
    <name evidence="2" type="ORF">A6K76_15900</name>
</gene>
<dbReference type="OrthoDB" id="9783944at2"/>
<dbReference type="PANTHER" id="PTHR31157">
    <property type="entry name" value="SCP DOMAIN-CONTAINING PROTEIN"/>
    <property type="match status" value="1"/>
</dbReference>
<dbReference type="Pfam" id="PF00188">
    <property type="entry name" value="CAP"/>
    <property type="match status" value="1"/>
</dbReference>
<name>A0A1C0YAM7_9BACL</name>
<evidence type="ECO:0000313" key="2">
    <source>
        <dbReference type="EMBL" id="OCS84228.1"/>
    </source>
</evidence>
<evidence type="ECO:0000259" key="1">
    <source>
        <dbReference type="Pfam" id="PF00188"/>
    </source>
</evidence>